<feature type="transmembrane region" description="Helical" evidence="1">
    <location>
        <begin position="20"/>
        <end position="43"/>
    </location>
</feature>
<name>A0A6A4W6S4_AMPAM</name>
<keyword evidence="3" id="KW-1185">Reference proteome</keyword>
<keyword evidence="1" id="KW-0472">Membrane</keyword>
<dbReference type="EMBL" id="VIIS01001475">
    <property type="protein sequence ID" value="KAF0297728.1"/>
    <property type="molecule type" value="Genomic_DNA"/>
</dbReference>
<dbReference type="AlphaFoldDB" id="A0A6A4W6S4"/>
<keyword evidence="1" id="KW-1133">Transmembrane helix</keyword>
<organism evidence="2 3">
    <name type="scientific">Amphibalanus amphitrite</name>
    <name type="common">Striped barnacle</name>
    <name type="synonym">Balanus amphitrite</name>
    <dbReference type="NCBI Taxonomy" id="1232801"/>
    <lineage>
        <taxon>Eukaryota</taxon>
        <taxon>Metazoa</taxon>
        <taxon>Ecdysozoa</taxon>
        <taxon>Arthropoda</taxon>
        <taxon>Crustacea</taxon>
        <taxon>Multicrustacea</taxon>
        <taxon>Cirripedia</taxon>
        <taxon>Thoracica</taxon>
        <taxon>Thoracicalcarea</taxon>
        <taxon>Balanomorpha</taxon>
        <taxon>Balanoidea</taxon>
        <taxon>Balanidae</taxon>
        <taxon>Amphibalaninae</taxon>
        <taxon>Amphibalanus</taxon>
    </lineage>
</organism>
<evidence type="ECO:0000256" key="1">
    <source>
        <dbReference type="SAM" id="Phobius"/>
    </source>
</evidence>
<protein>
    <submittedName>
        <fullName evidence="2">Uncharacterized protein</fullName>
    </submittedName>
</protein>
<keyword evidence="1" id="KW-0812">Transmembrane</keyword>
<feature type="transmembrane region" description="Helical" evidence="1">
    <location>
        <begin position="55"/>
        <end position="80"/>
    </location>
</feature>
<gene>
    <name evidence="2" type="ORF">FJT64_004846</name>
</gene>
<evidence type="ECO:0000313" key="2">
    <source>
        <dbReference type="EMBL" id="KAF0297728.1"/>
    </source>
</evidence>
<comment type="caution">
    <text evidence="2">The sequence shown here is derived from an EMBL/GenBank/DDBJ whole genome shotgun (WGS) entry which is preliminary data.</text>
</comment>
<evidence type="ECO:0000313" key="3">
    <source>
        <dbReference type="Proteomes" id="UP000440578"/>
    </source>
</evidence>
<accession>A0A6A4W6S4</accession>
<dbReference type="OrthoDB" id="6243248at2759"/>
<feature type="transmembrane region" description="Helical" evidence="1">
    <location>
        <begin position="150"/>
        <end position="168"/>
    </location>
</feature>
<dbReference type="Proteomes" id="UP000440578">
    <property type="component" value="Unassembled WGS sequence"/>
</dbReference>
<reference evidence="2 3" key="1">
    <citation type="submission" date="2019-07" db="EMBL/GenBank/DDBJ databases">
        <title>Draft genome assembly of a fouling barnacle, Amphibalanus amphitrite (Darwin, 1854): The first reference genome for Thecostraca.</title>
        <authorList>
            <person name="Kim W."/>
        </authorList>
    </citation>
    <scope>NUCLEOTIDE SEQUENCE [LARGE SCALE GENOMIC DNA]</scope>
    <source>
        <strain evidence="2">SNU_AA5</strain>
        <tissue evidence="2">Soma without cirri and trophi</tissue>
    </source>
</reference>
<sequence length="320" mass="34706">MVLGHNEHLYVRFPRGLLGWYLLVTCGLGLQGGLLVVSPAWAAHLHLLAAGQADLPALGLVGRGYGVTLLGLSNLLYAVYSTSDKVIIRSGLAVLVLTDVCALGTQLVHMFQELSNIMSVELTIAMLYGVMSQVSFMMYCVTIAQGKTSLSILPLLMVYLLAICTVLVGPCEVSHRAQVAATHRWELLLRLQRRHPQLAAEAALQREEAARELTSLGELGLFRLERSTLLSVTSTIVTYMIVVLQFQSSPPPGPVAVIDEGGPPENGVWSRWGWLHIGLRGLSAGVSLLYINLSRNYYAGVRKSPTPAPAIDVDARKKSL</sequence>
<proteinExistence type="predicted"/>
<feature type="transmembrane region" description="Helical" evidence="1">
    <location>
        <begin position="86"/>
        <end position="108"/>
    </location>
</feature>
<feature type="transmembrane region" description="Helical" evidence="1">
    <location>
        <begin position="272"/>
        <end position="293"/>
    </location>
</feature>
<feature type="transmembrane region" description="Helical" evidence="1">
    <location>
        <begin position="120"/>
        <end position="144"/>
    </location>
</feature>